<evidence type="ECO:0000256" key="3">
    <source>
        <dbReference type="ARBA" id="ARBA00022723"/>
    </source>
</evidence>
<dbReference type="Gene3D" id="3.40.50.300">
    <property type="entry name" value="P-loop containing nucleotide triphosphate hydrolases"/>
    <property type="match status" value="1"/>
</dbReference>
<keyword evidence="1" id="KW-0963">Cytoplasm</keyword>
<dbReference type="InterPro" id="IPR004881">
    <property type="entry name" value="Ribosome_biogen_GTPase_RsgA"/>
</dbReference>
<dbReference type="EMBL" id="BONU01000008">
    <property type="protein sequence ID" value="GIG73331.1"/>
    <property type="molecule type" value="Genomic_DNA"/>
</dbReference>
<keyword evidence="3" id="KW-0479">Metal-binding</keyword>
<dbReference type="PANTHER" id="PTHR32120:SF10">
    <property type="entry name" value="SMALL RIBOSOMAL SUBUNIT BIOGENESIS GTPASE RSGA"/>
    <property type="match status" value="1"/>
</dbReference>
<dbReference type="AlphaFoldDB" id="A0A8J3PMW1"/>
<evidence type="ECO:0000259" key="11">
    <source>
        <dbReference type="PROSITE" id="PS51721"/>
    </source>
</evidence>
<dbReference type="Proteomes" id="UP000653674">
    <property type="component" value="Unassembled WGS sequence"/>
</dbReference>
<dbReference type="GO" id="GO:0046872">
    <property type="term" value="F:metal ion binding"/>
    <property type="evidence" value="ECO:0007669"/>
    <property type="project" value="UniProtKB-KW"/>
</dbReference>
<evidence type="ECO:0000256" key="9">
    <source>
        <dbReference type="ARBA" id="ARBA00023134"/>
    </source>
</evidence>
<dbReference type="InterPro" id="IPR030378">
    <property type="entry name" value="G_CP_dom"/>
</dbReference>
<evidence type="ECO:0000256" key="6">
    <source>
        <dbReference type="ARBA" id="ARBA00022801"/>
    </source>
</evidence>
<name>A0A8J3PMW1_9ACTN</name>
<keyword evidence="7" id="KW-0862">Zinc</keyword>
<evidence type="ECO:0000256" key="5">
    <source>
        <dbReference type="ARBA" id="ARBA00022741"/>
    </source>
</evidence>
<keyword evidence="13" id="KW-1185">Reference proteome</keyword>
<dbReference type="CDD" id="cd01854">
    <property type="entry name" value="YjeQ_EngC"/>
    <property type="match status" value="1"/>
</dbReference>
<reference evidence="12" key="1">
    <citation type="submission" date="2021-01" db="EMBL/GenBank/DDBJ databases">
        <title>Whole genome shotgun sequence of Planosporangium flavigriseum NBRC 105377.</title>
        <authorList>
            <person name="Komaki H."/>
            <person name="Tamura T."/>
        </authorList>
    </citation>
    <scope>NUCLEOTIDE SEQUENCE</scope>
    <source>
        <strain evidence="12">NBRC 105377</strain>
    </source>
</reference>
<dbReference type="GO" id="GO:0003924">
    <property type="term" value="F:GTPase activity"/>
    <property type="evidence" value="ECO:0007669"/>
    <property type="project" value="InterPro"/>
</dbReference>
<dbReference type="InterPro" id="IPR010914">
    <property type="entry name" value="RsgA_GTPase_dom"/>
</dbReference>
<accession>A0A8J3PMW1</accession>
<feature type="domain" description="EngC GTPase" evidence="10">
    <location>
        <begin position="112"/>
        <end position="258"/>
    </location>
</feature>
<dbReference type="GO" id="GO:0042254">
    <property type="term" value="P:ribosome biogenesis"/>
    <property type="evidence" value="ECO:0007669"/>
    <property type="project" value="UniProtKB-KW"/>
</dbReference>
<dbReference type="PROSITE" id="PS50936">
    <property type="entry name" value="ENGC_GTPASE"/>
    <property type="match status" value="1"/>
</dbReference>
<evidence type="ECO:0000256" key="7">
    <source>
        <dbReference type="ARBA" id="ARBA00022833"/>
    </source>
</evidence>
<proteinExistence type="predicted"/>
<evidence type="ECO:0000259" key="10">
    <source>
        <dbReference type="PROSITE" id="PS50936"/>
    </source>
</evidence>
<evidence type="ECO:0000256" key="1">
    <source>
        <dbReference type="ARBA" id="ARBA00022490"/>
    </source>
</evidence>
<dbReference type="InterPro" id="IPR027417">
    <property type="entry name" value="P-loop_NTPase"/>
</dbReference>
<comment type="caution">
    <text evidence="12">The sequence shown here is derived from an EMBL/GenBank/DDBJ whole genome shotgun (WGS) entry which is preliminary data.</text>
</comment>
<evidence type="ECO:0000256" key="4">
    <source>
        <dbReference type="ARBA" id="ARBA00022730"/>
    </source>
</evidence>
<sequence length="283" mass="29037">MTFDLGSLGWDPYFAGAYAAYDRPTRRPGRVTRVDRGVCTVLGESGPVRASLAGSVLAAAASDPGALPCTGDWVVVHTWPDRRVTVEAVLPRRSAVVRASAGTASHRQVLAANLDVAAVVEPLDPAPDTGRIERLLALAFESGARPVLVLTKADLVPRPDAVAAQLAAAAPDVPVHLVSTRTGDGVADLRRHVEYGRTLGLLGPSGAGKSSLVNALSGAAVMTTQALRADGRGRHTTTYRALVPVPGGGVVIDTPGVRAIGLIGGVEGLNTAFADVPTTAILS</sequence>
<evidence type="ECO:0000256" key="8">
    <source>
        <dbReference type="ARBA" id="ARBA00022884"/>
    </source>
</evidence>
<dbReference type="PANTHER" id="PTHR32120">
    <property type="entry name" value="SMALL RIBOSOMAL SUBUNIT BIOGENESIS GTPASE RSGA"/>
    <property type="match status" value="1"/>
</dbReference>
<keyword evidence="2" id="KW-0690">Ribosome biogenesis</keyword>
<dbReference type="GO" id="GO:0005525">
    <property type="term" value="F:GTP binding"/>
    <property type="evidence" value="ECO:0007669"/>
    <property type="project" value="UniProtKB-KW"/>
</dbReference>
<dbReference type="Pfam" id="PF03193">
    <property type="entry name" value="RsgA_GTPase"/>
    <property type="match status" value="1"/>
</dbReference>
<keyword evidence="6" id="KW-0378">Hydrolase</keyword>
<evidence type="ECO:0000313" key="12">
    <source>
        <dbReference type="EMBL" id="GIG73331.1"/>
    </source>
</evidence>
<keyword evidence="5" id="KW-0547">Nucleotide-binding</keyword>
<evidence type="ECO:0000313" key="13">
    <source>
        <dbReference type="Proteomes" id="UP000653674"/>
    </source>
</evidence>
<evidence type="ECO:0000256" key="2">
    <source>
        <dbReference type="ARBA" id="ARBA00022517"/>
    </source>
</evidence>
<protein>
    <recommendedName>
        <fullName evidence="14">Ribosome small subunit-dependent GTPase A</fullName>
    </recommendedName>
</protein>
<gene>
    <name evidence="12" type="ORF">Pfl04_17350</name>
</gene>
<evidence type="ECO:0008006" key="14">
    <source>
        <dbReference type="Google" id="ProtNLM"/>
    </source>
</evidence>
<organism evidence="12 13">
    <name type="scientific">Planosporangium flavigriseum</name>
    <dbReference type="NCBI Taxonomy" id="373681"/>
    <lineage>
        <taxon>Bacteria</taxon>
        <taxon>Bacillati</taxon>
        <taxon>Actinomycetota</taxon>
        <taxon>Actinomycetes</taxon>
        <taxon>Micromonosporales</taxon>
        <taxon>Micromonosporaceae</taxon>
        <taxon>Planosporangium</taxon>
    </lineage>
</organism>
<dbReference type="SUPFAM" id="SSF52540">
    <property type="entry name" value="P-loop containing nucleoside triphosphate hydrolases"/>
    <property type="match status" value="1"/>
</dbReference>
<keyword evidence="8" id="KW-0694">RNA-binding</keyword>
<dbReference type="GO" id="GO:0019843">
    <property type="term" value="F:rRNA binding"/>
    <property type="evidence" value="ECO:0007669"/>
    <property type="project" value="UniProtKB-KW"/>
</dbReference>
<keyword evidence="9" id="KW-0342">GTP-binding</keyword>
<feature type="domain" description="CP-type G" evidence="11">
    <location>
        <begin position="106"/>
        <end position="260"/>
    </location>
</feature>
<keyword evidence="4" id="KW-0699">rRNA-binding</keyword>
<dbReference type="PROSITE" id="PS51721">
    <property type="entry name" value="G_CP"/>
    <property type="match status" value="1"/>
</dbReference>